<keyword evidence="1" id="KW-0812">Transmembrane</keyword>
<gene>
    <name evidence="2" type="ORF">Q8791_06445</name>
</gene>
<dbReference type="EMBL" id="JAUZMY010000004">
    <property type="protein sequence ID" value="MEE2036855.1"/>
    <property type="molecule type" value="Genomic_DNA"/>
</dbReference>
<organism evidence="2 3">
    <name type="scientific">Nocardiopsis codii</name>
    <dbReference type="NCBI Taxonomy" id="3065942"/>
    <lineage>
        <taxon>Bacteria</taxon>
        <taxon>Bacillati</taxon>
        <taxon>Actinomycetota</taxon>
        <taxon>Actinomycetes</taxon>
        <taxon>Streptosporangiales</taxon>
        <taxon>Nocardiopsidaceae</taxon>
        <taxon>Nocardiopsis</taxon>
    </lineage>
</organism>
<keyword evidence="1" id="KW-1133">Transmembrane helix</keyword>
<keyword evidence="1" id="KW-0472">Membrane</keyword>
<sequence>MHTHPALHLPWRVLVGTVGTLVVLAGFAMMVLPGPGLASVILGLVIFSTEFRWAQRVVRPARVLFMRAEQYGMRLKEDVFRRFRQRRAERRALTGTPPHE</sequence>
<dbReference type="Pfam" id="PF09656">
    <property type="entry name" value="PGPGW"/>
    <property type="match status" value="1"/>
</dbReference>
<evidence type="ECO:0000313" key="2">
    <source>
        <dbReference type="EMBL" id="MEE2036855.1"/>
    </source>
</evidence>
<accession>A0ABU7K3N8</accession>
<evidence type="ECO:0000313" key="3">
    <source>
        <dbReference type="Proteomes" id="UP001356095"/>
    </source>
</evidence>
<dbReference type="InterPro" id="IPR019099">
    <property type="entry name" value="Uncharacterised_PGPGW_TM"/>
</dbReference>
<name>A0ABU7K3N8_9ACTN</name>
<dbReference type="RefSeq" id="WP_330090649.1">
    <property type="nucleotide sequence ID" value="NZ_JAUZMY010000004.1"/>
</dbReference>
<keyword evidence="3" id="KW-1185">Reference proteome</keyword>
<evidence type="ECO:0000256" key="1">
    <source>
        <dbReference type="SAM" id="Phobius"/>
    </source>
</evidence>
<reference evidence="2 3" key="1">
    <citation type="submission" date="2023-08" db="EMBL/GenBank/DDBJ databases">
        <authorList>
            <person name="Girao M."/>
            <person name="Carvalho M.F."/>
        </authorList>
    </citation>
    <scope>NUCLEOTIDE SEQUENCE [LARGE SCALE GENOMIC DNA]</scope>
    <source>
        <strain evidence="2 3">CT-R113</strain>
    </source>
</reference>
<proteinExistence type="predicted"/>
<protein>
    <submittedName>
        <fullName evidence="2">PGPGW domain-containing protein</fullName>
    </submittedName>
</protein>
<dbReference type="Proteomes" id="UP001356095">
    <property type="component" value="Unassembled WGS sequence"/>
</dbReference>
<feature type="transmembrane region" description="Helical" evidence="1">
    <location>
        <begin position="12"/>
        <end position="31"/>
    </location>
</feature>
<comment type="caution">
    <text evidence="2">The sequence shown here is derived from an EMBL/GenBank/DDBJ whole genome shotgun (WGS) entry which is preliminary data.</text>
</comment>